<evidence type="ECO:0000313" key="1">
    <source>
        <dbReference type="EMBL" id="KAL0929957.1"/>
    </source>
</evidence>
<protein>
    <submittedName>
        <fullName evidence="1">Uncharacterized protein</fullName>
    </submittedName>
</protein>
<dbReference type="EMBL" id="VUJX02000013">
    <property type="protein sequence ID" value="KAL0929957.1"/>
    <property type="molecule type" value="Genomic_DNA"/>
</dbReference>
<dbReference type="Proteomes" id="UP000805649">
    <property type="component" value="Unassembled WGS sequence"/>
</dbReference>
<sequence length="766" mass="85573">MVSQLRKRNLQRQTSISYRPVRSAKTDSLASDNSSDDDDNSSEPDLFSRLNKFASEVQTQCDQFYDRLKALEKDVAKSSESSICADPSDVRRLLPVSLVRIFIPTLPTPAFTIKSNIKSIRGKLDKTAQAWDVDPIHVLFGIVFDEAKQGQKFFVALHDFAKIIQDYQKAIDLLCEQARIRRNGASKARNVFGIQLGDVVAAIAAVKPEDTARKPTRKDTAAATTSEEAEATDIIHPVEQEQPLTAPTTPGSSQADQSFESPELPRESSRNPSRSPSVDISEDLELEDLIHNSLESSNVSPPPPCQSIQDEDQGVTDCNHRDIPADQETFPADQEPEGSFWGNFDDGDSEQGSPSCSQNTVLAEEDVDHQHSEDLPNPHTDNTRNDPSLSPPDDSFVYVKLSTLKHGSAKHCTMTECDERPRGQKRTREACELERIASLTGKNTIVRSDLLNQALEDVFKLLAPHVFFVGHEVVKSMVAGPSRRETLRLISHDVWKSDYTFLLFEFEESQFGLVVVTCASQKAQRIQLFDPNSSPSHIETVTCTINAFLKHILPTTLPKKRDIRKCGMPITDRAEDNGIIIFAAAMCLIPSNHLPPKLHEVFKPAIIPYRPPALGGENIAPRTGVDQLGAARDDMDTWFENQKHRIQNSIREQSECAEAILGTVTLIDESLDYLIRNAHSIIGCLEVQLETTAALNNLEHEDSEGDVPVDIFMNKLTADMEQMKETLERVQSTEQGIQKLYERVKRFQEGVEKEKEAFKRRFGSDT</sequence>
<keyword evidence="2" id="KW-1185">Reference proteome</keyword>
<accession>A0ACC3YDQ5</accession>
<reference evidence="1 2" key="1">
    <citation type="journal article" date="2020" name="Phytopathology">
        <title>Genome Sequence Resources of Colletotrichum truncatum, C. plurivorum, C. musicola, and C. sojae: Four Species Pathogenic to Soybean (Glycine max).</title>
        <authorList>
            <person name="Rogerio F."/>
            <person name="Boufleur T.R."/>
            <person name="Ciampi-Guillardi M."/>
            <person name="Sukno S.A."/>
            <person name="Thon M.R."/>
            <person name="Massola Junior N.S."/>
            <person name="Baroncelli R."/>
        </authorList>
    </citation>
    <scope>NUCLEOTIDE SEQUENCE [LARGE SCALE GENOMIC DNA]</scope>
    <source>
        <strain evidence="1 2">CMES1059</strain>
    </source>
</reference>
<name>A0ACC3YDQ5_COLTU</name>
<gene>
    <name evidence="1" type="ORF">CTRU02_215166</name>
</gene>
<proteinExistence type="predicted"/>
<evidence type="ECO:0000313" key="2">
    <source>
        <dbReference type="Proteomes" id="UP000805649"/>
    </source>
</evidence>
<organism evidence="1 2">
    <name type="scientific">Colletotrichum truncatum</name>
    <name type="common">Anthracnose fungus</name>
    <name type="synonym">Colletotrichum capsici</name>
    <dbReference type="NCBI Taxonomy" id="5467"/>
    <lineage>
        <taxon>Eukaryota</taxon>
        <taxon>Fungi</taxon>
        <taxon>Dikarya</taxon>
        <taxon>Ascomycota</taxon>
        <taxon>Pezizomycotina</taxon>
        <taxon>Sordariomycetes</taxon>
        <taxon>Hypocreomycetidae</taxon>
        <taxon>Glomerellales</taxon>
        <taxon>Glomerellaceae</taxon>
        <taxon>Colletotrichum</taxon>
        <taxon>Colletotrichum truncatum species complex</taxon>
    </lineage>
</organism>
<comment type="caution">
    <text evidence="1">The sequence shown here is derived from an EMBL/GenBank/DDBJ whole genome shotgun (WGS) entry which is preliminary data.</text>
</comment>